<reference evidence="8 9" key="1">
    <citation type="submission" date="2020-08" db="EMBL/GenBank/DDBJ databases">
        <title>Sequencing the genomes of 1000 actinobacteria strains.</title>
        <authorList>
            <person name="Klenk H.-P."/>
        </authorList>
    </citation>
    <scope>NUCLEOTIDE SEQUENCE [LARGE SCALE GENOMIC DNA]</scope>
    <source>
        <strain evidence="8 9">DSM 45518</strain>
    </source>
</reference>
<dbReference type="Gene3D" id="1.10.1740.10">
    <property type="match status" value="1"/>
</dbReference>
<dbReference type="GO" id="GO:0006352">
    <property type="term" value="P:DNA-templated transcription initiation"/>
    <property type="evidence" value="ECO:0007669"/>
    <property type="project" value="InterPro"/>
</dbReference>
<organism evidence="8 9">
    <name type="scientific">Paractinoplanes abujensis</name>
    <dbReference type="NCBI Taxonomy" id="882441"/>
    <lineage>
        <taxon>Bacteria</taxon>
        <taxon>Bacillati</taxon>
        <taxon>Actinomycetota</taxon>
        <taxon>Actinomycetes</taxon>
        <taxon>Micromonosporales</taxon>
        <taxon>Micromonosporaceae</taxon>
        <taxon>Paractinoplanes</taxon>
    </lineage>
</organism>
<keyword evidence="9" id="KW-1185">Reference proteome</keyword>
<feature type="domain" description="RNA polymerase sigma-70 region 2" evidence="6">
    <location>
        <begin position="16"/>
        <end position="75"/>
    </location>
</feature>
<name>A0A7W7CXQ7_9ACTN</name>
<evidence type="ECO:0000256" key="3">
    <source>
        <dbReference type="ARBA" id="ARBA00023082"/>
    </source>
</evidence>
<dbReference type="Pfam" id="PF04545">
    <property type="entry name" value="Sigma70_r4"/>
    <property type="match status" value="1"/>
</dbReference>
<evidence type="ECO:0000256" key="1">
    <source>
        <dbReference type="ARBA" id="ARBA00010641"/>
    </source>
</evidence>
<evidence type="ECO:0000256" key="4">
    <source>
        <dbReference type="ARBA" id="ARBA00023125"/>
    </source>
</evidence>
<dbReference type="InterPro" id="IPR007630">
    <property type="entry name" value="RNA_pol_sigma70_r4"/>
</dbReference>
<evidence type="ECO:0000259" key="7">
    <source>
        <dbReference type="Pfam" id="PF04545"/>
    </source>
</evidence>
<dbReference type="PANTHER" id="PTHR43133">
    <property type="entry name" value="RNA POLYMERASE ECF-TYPE SIGMA FACTO"/>
    <property type="match status" value="1"/>
</dbReference>
<sequence>MSRRDRTAGEVLVRRLFAEHGAALLAYATRLSGDRARAEEIVRETLLRAWSQSEALSEDRGAVRAHLFPIVRAVATEQGVPAVPAGPMGMLVAVGTLAPEQREVLNQLYFQGRDVKEAAASLGLPAETVKSRSYQALRRLREAVHAAEPTGVT</sequence>
<dbReference type="InterPro" id="IPR007627">
    <property type="entry name" value="RNA_pol_sigma70_r2"/>
</dbReference>
<dbReference type="EMBL" id="JACHMF010000001">
    <property type="protein sequence ID" value="MBB4694941.1"/>
    <property type="molecule type" value="Genomic_DNA"/>
</dbReference>
<evidence type="ECO:0000259" key="6">
    <source>
        <dbReference type="Pfam" id="PF04542"/>
    </source>
</evidence>
<evidence type="ECO:0000313" key="8">
    <source>
        <dbReference type="EMBL" id="MBB4694941.1"/>
    </source>
</evidence>
<dbReference type="PANTHER" id="PTHR43133:SF52">
    <property type="entry name" value="ECF RNA POLYMERASE SIGMA FACTOR SIGL"/>
    <property type="match status" value="1"/>
</dbReference>
<dbReference type="InterPro" id="IPR039425">
    <property type="entry name" value="RNA_pol_sigma-70-like"/>
</dbReference>
<dbReference type="InterPro" id="IPR036388">
    <property type="entry name" value="WH-like_DNA-bd_sf"/>
</dbReference>
<proteinExistence type="inferred from homology"/>
<dbReference type="AlphaFoldDB" id="A0A7W7CXQ7"/>
<protein>
    <submittedName>
        <fullName evidence="8">RNA polymerase sigma-70 factor (ECF subfamily)</fullName>
    </submittedName>
</protein>
<dbReference type="InterPro" id="IPR013324">
    <property type="entry name" value="RNA_pol_sigma_r3/r4-like"/>
</dbReference>
<gene>
    <name evidence="8" type="ORF">BKA14_005089</name>
</gene>
<dbReference type="Gene3D" id="1.10.10.10">
    <property type="entry name" value="Winged helix-like DNA-binding domain superfamily/Winged helix DNA-binding domain"/>
    <property type="match status" value="1"/>
</dbReference>
<keyword evidence="3" id="KW-0731">Sigma factor</keyword>
<keyword evidence="2" id="KW-0805">Transcription regulation</keyword>
<comment type="similarity">
    <text evidence="1">Belongs to the sigma-70 factor family. ECF subfamily.</text>
</comment>
<evidence type="ECO:0000256" key="2">
    <source>
        <dbReference type="ARBA" id="ARBA00023015"/>
    </source>
</evidence>
<dbReference type="GO" id="GO:0003677">
    <property type="term" value="F:DNA binding"/>
    <property type="evidence" value="ECO:0007669"/>
    <property type="project" value="UniProtKB-KW"/>
</dbReference>
<accession>A0A7W7CXQ7</accession>
<comment type="caution">
    <text evidence="8">The sequence shown here is derived from an EMBL/GenBank/DDBJ whole genome shotgun (WGS) entry which is preliminary data.</text>
</comment>
<feature type="domain" description="RNA polymerase sigma-70 region 4" evidence="7">
    <location>
        <begin position="94"/>
        <end position="142"/>
    </location>
</feature>
<dbReference type="SUPFAM" id="SSF88659">
    <property type="entry name" value="Sigma3 and sigma4 domains of RNA polymerase sigma factors"/>
    <property type="match status" value="1"/>
</dbReference>
<dbReference type="GO" id="GO:0016987">
    <property type="term" value="F:sigma factor activity"/>
    <property type="evidence" value="ECO:0007669"/>
    <property type="project" value="UniProtKB-KW"/>
</dbReference>
<dbReference type="Proteomes" id="UP000542742">
    <property type="component" value="Unassembled WGS sequence"/>
</dbReference>
<keyword evidence="5" id="KW-0804">Transcription</keyword>
<dbReference type="Pfam" id="PF04542">
    <property type="entry name" value="Sigma70_r2"/>
    <property type="match status" value="1"/>
</dbReference>
<evidence type="ECO:0000313" key="9">
    <source>
        <dbReference type="Proteomes" id="UP000542742"/>
    </source>
</evidence>
<evidence type="ECO:0000256" key="5">
    <source>
        <dbReference type="ARBA" id="ARBA00023163"/>
    </source>
</evidence>
<dbReference type="InterPro" id="IPR013325">
    <property type="entry name" value="RNA_pol_sigma_r2"/>
</dbReference>
<keyword evidence="4" id="KW-0238">DNA-binding</keyword>
<dbReference type="SUPFAM" id="SSF88946">
    <property type="entry name" value="Sigma2 domain of RNA polymerase sigma factors"/>
    <property type="match status" value="1"/>
</dbReference>